<evidence type="ECO:0000313" key="16">
    <source>
        <dbReference type="EMBL" id="KAF0298151.1"/>
    </source>
</evidence>
<dbReference type="PROSITE" id="PS51546">
    <property type="entry name" value="PI3K_RBD"/>
    <property type="match status" value="1"/>
</dbReference>
<dbReference type="FunFam" id="1.10.1070.11:FF:000001">
    <property type="entry name" value="Phosphatidylinositol 4,5-bisphosphate 3-kinase catalytic subunit"/>
    <property type="match status" value="1"/>
</dbReference>
<dbReference type="GO" id="GO:0035005">
    <property type="term" value="F:1-phosphatidylinositol-4-phosphate 3-kinase activity"/>
    <property type="evidence" value="ECO:0007669"/>
    <property type="project" value="UniProtKB-EC"/>
</dbReference>
<keyword evidence="1" id="KW-0808">Transferase</keyword>
<evidence type="ECO:0000256" key="7">
    <source>
        <dbReference type="ARBA" id="ARBA00029297"/>
    </source>
</evidence>
<dbReference type="SUPFAM" id="SSF64268">
    <property type="entry name" value="PX domain"/>
    <property type="match status" value="1"/>
</dbReference>
<feature type="compositionally biased region" description="Pro residues" evidence="9">
    <location>
        <begin position="88"/>
        <end position="97"/>
    </location>
</feature>
<feature type="domain" description="PI3K/PI4K catalytic" evidence="12">
    <location>
        <begin position="969"/>
        <end position="1246"/>
    </location>
</feature>
<dbReference type="SUPFAM" id="SSF48371">
    <property type="entry name" value="ARM repeat"/>
    <property type="match status" value="1"/>
</dbReference>
<comment type="catalytic activity">
    <reaction evidence="6">
        <text>a 1,2-diacyl-sn-glycero-3-phospho-(1D-myo-inositol) + ATP = a 1,2-diacyl-sn-glycero-3-phospho-(1D-myo-inositol-3-phosphate) + ADP + H(+)</text>
        <dbReference type="Rhea" id="RHEA:12709"/>
        <dbReference type="ChEBI" id="CHEBI:15378"/>
        <dbReference type="ChEBI" id="CHEBI:30616"/>
        <dbReference type="ChEBI" id="CHEBI:57880"/>
        <dbReference type="ChEBI" id="CHEBI:58088"/>
        <dbReference type="ChEBI" id="CHEBI:456216"/>
        <dbReference type="EC" id="2.7.1.137"/>
    </reaction>
    <physiologicalReaction direction="left-to-right" evidence="6">
        <dbReference type="Rhea" id="RHEA:12710"/>
    </physiologicalReaction>
</comment>
<dbReference type="InterPro" id="IPR000008">
    <property type="entry name" value="C2_dom"/>
</dbReference>
<evidence type="ECO:0000256" key="9">
    <source>
        <dbReference type="SAM" id="MobiDB-lite"/>
    </source>
</evidence>
<evidence type="ECO:0000256" key="2">
    <source>
        <dbReference type="ARBA" id="ARBA00022741"/>
    </source>
</evidence>
<feature type="domain" description="C2 PI3K-type" evidence="15">
    <location>
        <begin position="537"/>
        <end position="695"/>
    </location>
</feature>
<comment type="catalytic activity">
    <reaction evidence="7">
        <text>a 1,2-diacyl-sn-glycero-3-phospho-(1D-myo-inositol 4-phosphate) + ATP = a 1,2-diacyl-sn-glycero-3-phospho-(1D-myo-inositol-3,4-bisphosphate) + ADP + H(+)</text>
        <dbReference type="Rhea" id="RHEA:18373"/>
        <dbReference type="ChEBI" id="CHEBI:15378"/>
        <dbReference type="ChEBI" id="CHEBI:30616"/>
        <dbReference type="ChEBI" id="CHEBI:57658"/>
        <dbReference type="ChEBI" id="CHEBI:58178"/>
        <dbReference type="ChEBI" id="CHEBI:456216"/>
        <dbReference type="EC" id="2.7.1.154"/>
    </reaction>
    <physiologicalReaction direction="left-to-right" evidence="7">
        <dbReference type="Rhea" id="RHEA:18374"/>
    </physiologicalReaction>
</comment>
<evidence type="ECO:0000259" key="12">
    <source>
        <dbReference type="PROSITE" id="PS50290"/>
    </source>
</evidence>
<dbReference type="InterPro" id="IPR000341">
    <property type="entry name" value="PI3K_Ras-bd_dom"/>
</dbReference>
<evidence type="ECO:0000259" key="14">
    <source>
        <dbReference type="PROSITE" id="PS51546"/>
    </source>
</evidence>
<dbReference type="Proteomes" id="UP000440578">
    <property type="component" value="Unassembled WGS sequence"/>
</dbReference>
<dbReference type="InterPro" id="IPR015433">
    <property type="entry name" value="PI3/4_kinase"/>
</dbReference>
<comment type="similarity">
    <text evidence="8">Belongs to the PI3/PI4-kinase family.</text>
</comment>
<dbReference type="InterPro" id="IPR018936">
    <property type="entry name" value="PI3/4_kinase_CS"/>
</dbReference>
<evidence type="ECO:0000259" key="10">
    <source>
        <dbReference type="PROSITE" id="PS50004"/>
    </source>
</evidence>
<dbReference type="Gene3D" id="1.25.40.70">
    <property type="entry name" value="Phosphatidylinositol 3-kinase, accessory domain (PIK)"/>
    <property type="match status" value="1"/>
</dbReference>
<dbReference type="SMART" id="SM00142">
    <property type="entry name" value="PI3K_C2"/>
    <property type="match status" value="1"/>
</dbReference>
<feature type="domain" description="PIK helical" evidence="13">
    <location>
        <begin position="716"/>
        <end position="897"/>
    </location>
</feature>
<dbReference type="GO" id="GO:0048015">
    <property type="term" value="P:phosphatidylinositol-mediated signaling"/>
    <property type="evidence" value="ECO:0007669"/>
    <property type="project" value="TreeGrafter"/>
</dbReference>
<dbReference type="GO" id="GO:0005737">
    <property type="term" value="C:cytoplasm"/>
    <property type="evidence" value="ECO:0007669"/>
    <property type="project" value="TreeGrafter"/>
</dbReference>
<dbReference type="FunFam" id="1.25.40.70:FF:000014">
    <property type="entry name" value="Phosphatidylinositol-4-phosphate 3-kinase C2 domain-containing subunit beta"/>
    <property type="match status" value="1"/>
</dbReference>
<dbReference type="PROSITE" id="PS51545">
    <property type="entry name" value="PIK_HELICAL"/>
    <property type="match status" value="1"/>
</dbReference>
<dbReference type="Pfam" id="PF00787">
    <property type="entry name" value="PX"/>
    <property type="match status" value="1"/>
</dbReference>
<keyword evidence="3 16" id="KW-0418">Kinase</keyword>
<dbReference type="SUPFAM" id="SSF54236">
    <property type="entry name" value="Ubiquitin-like"/>
    <property type="match status" value="1"/>
</dbReference>
<evidence type="ECO:0000259" key="13">
    <source>
        <dbReference type="PROSITE" id="PS51545"/>
    </source>
</evidence>
<comment type="caution">
    <text evidence="16">The sequence shown here is derived from an EMBL/GenBank/DDBJ whole genome shotgun (WGS) entry which is preliminary data.</text>
</comment>
<dbReference type="GO" id="GO:0005524">
    <property type="term" value="F:ATP binding"/>
    <property type="evidence" value="ECO:0007669"/>
    <property type="project" value="UniProtKB-KW"/>
</dbReference>
<evidence type="ECO:0000259" key="15">
    <source>
        <dbReference type="PROSITE" id="PS51547"/>
    </source>
</evidence>
<proteinExistence type="inferred from homology"/>
<dbReference type="PANTHER" id="PTHR10048">
    <property type="entry name" value="PHOSPHATIDYLINOSITOL KINASE"/>
    <property type="match status" value="1"/>
</dbReference>
<evidence type="ECO:0000256" key="1">
    <source>
        <dbReference type="ARBA" id="ARBA00022679"/>
    </source>
</evidence>
<dbReference type="GO" id="GO:0005886">
    <property type="term" value="C:plasma membrane"/>
    <property type="evidence" value="ECO:0007669"/>
    <property type="project" value="TreeGrafter"/>
</dbReference>
<dbReference type="InterPro" id="IPR011009">
    <property type="entry name" value="Kinase-like_dom_sf"/>
</dbReference>
<feature type="region of interest" description="Disordered" evidence="9">
    <location>
        <begin position="295"/>
        <end position="329"/>
    </location>
</feature>
<dbReference type="CDD" id="cd08381">
    <property type="entry name" value="C2B_PI3K_class_II"/>
    <property type="match status" value="1"/>
</dbReference>
<gene>
    <name evidence="16" type="primary">PIK3C2A_1</name>
    <name evidence="16" type="ORF">FJT64_004402</name>
</gene>
<protein>
    <submittedName>
        <fullName evidence="16">Phosphatidylinositol 4-phosphate 3-kinase C2 domain-containing subunit alpha</fullName>
    </submittedName>
</protein>
<dbReference type="GO" id="GO:0043491">
    <property type="term" value="P:phosphatidylinositol 3-kinase/protein kinase B signal transduction"/>
    <property type="evidence" value="ECO:0007669"/>
    <property type="project" value="TreeGrafter"/>
</dbReference>
<dbReference type="CDD" id="cd05166">
    <property type="entry name" value="PI3Kc_II"/>
    <property type="match status" value="1"/>
</dbReference>
<dbReference type="InterPro" id="IPR000403">
    <property type="entry name" value="PI3/4_kinase_cat_dom"/>
</dbReference>
<dbReference type="PROSITE" id="PS00916">
    <property type="entry name" value="PI3_4_KINASE_2"/>
    <property type="match status" value="1"/>
</dbReference>
<dbReference type="InterPro" id="IPR036940">
    <property type="entry name" value="PI3/4_kinase_cat_sf"/>
</dbReference>
<organism evidence="16 17">
    <name type="scientific">Amphibalanus amphitrite</name>
    <name type="common">Striped barnacle</name>
    <name type="synonym">Balanus amphitrite</name>
    <dbReference type="NCBI Taxonomy" id="1232801"/>
    <lineage>
        <taxon>Eukaryota</taxon>
        <taxon>Metazoa</taxon>
        <taxon>Ecdysozoa</taxon>
        <taxon>Arthropoda</taxon>
        <taxon>Crustacea</taxon>
        <taxon>Multicrustacea</taxon>
        <taxon>Cirripedia</taxon>
        <taxon>Thoracica</taxon>
        <taxon>Thoracicalcarea</taxon>
        <taxon>Balanomorpha</taxon>
        <taxon>Balanoidea</taxon>
        <taxon>Balanidae</taxon>
        <taxon>Amphibalaninae</taxon>
        <taxon>Amphibalanus</taxon>
    </lineage>
</organism>
<dbReference type="InterPro" id="IPR016024">
    <property type="entry name" value="ARM-type_fold"/>
</dbReference>
<keyword evidence="2" id="KW-0547">Nucleotide-binding</keyword>
<dbReference type="GO" id="GO:0016303">
    <property type="term" value="F:1-phosphatidylinositol-3-kinase activity"/>
    <property type="evidence" value="ECO:0007669"/>
    <property type="project" value="UniProtKB-EC"/>
</dbReference>
<feature type="domain" description="PI3K-RBD" evidence="14">
    <location>
        <begin position="375"/>
        <end position="472"/>
    </location>
</feature>
<keyword evidence="4" id="KW-0067">ATP-binding</keyword>
<dbReference type="PROSITE" id="PS50195">
    <property type="entry name" value="PX"/>
    <property type="match status" value="1"/>
</dbReference>
<accession>A0A6A4W8B8</accession>
<dbReference type="SUPFAM" id="SSF49562">
    <property type="entry name" value="C2 domain (Calcium/lipid-binding domain, CaLB)"/>
    <property type="match status" value="2"/>
</dbReference>
<dbReference type="GO" id="GO:0005942">
    <property type="term" value="C:phosphatidylinositol 3-kinase complex"/>
    <property type="evidence" value="ECO:0007669"/>
    <property type="project" value="TreeGrafter"/>
</dbReference>
<keyword evidence="17" id="KW-1185">Reference proteome</keyword>
<dbReference type="InterPro" id="IPR035892">
    <property type="entry name" value="C2_domain_sf"/>
</dbReference>
<keyword evidence="5" id="KW-0443">Lipid metabolism</keyword>
<name>A0A6A4W8B8_AMPAM</name>
<feature type="domain" description="PX" evidence="11">
    <location>
        <begin position="1284"/>
        <end position="1413"/>
    </location>
</feature>
<dbReference type="InterPro" id="IPR001683">
    <property type="entry name" value="PX_dom"/>
</dbReference>
<dbReference type="Pfam" id="PF00792">
    <property type="entry name" value="PI3K_C2"/>
    <property type="match status" value="1"/>
</dbReference>
<dbReference type="EMBL" id="VIIS01001441">
    <property type="protein sequence ID" value="KAF0298151.1"/>
    <property type="molecule type" value="Genomic_DNA"/>
</dbReference>
<dbReference type="Pfam" id="PF00168">
    <property type="entry name" value="C2"/>
    <property type="match status" value="1"/>
</dbReference>
<dbReference type="GO" id="GO:0035091">
    <property type="term" value="F:phosphatidylinositol binding"/>
    <property type="evidence" value="ECO:0007669"/>
    <property type="project" value="InterPro"/>
</dbReference>
<dbReference type="PROSITE" id="PS50004">
    <property type="entry name" value="C2"/>
    <property type="match status" value="1"/>
</dbReference>
<dbReference type="OrthoDB" id="67688at2759"/>
<dbReference type="InterPro" id="IPR042236">
    <property type="entry name" value="PI3K_accessory_sf"/>
</dbReference>
<dbReference type="InterPro" id="IPR002420">
    <property type="entry name" value="PI3K-type_C2_dom"/>
</dbReference>
<dbReference type="SMART" id="SM00145">
    <property type="entry name" value="PI3Ka"/>
    <property type="match status" value="1"/>
</dbReference>
<evidence type="ECO:0000256" key="4">
    <source>
        <dbReference type="ARBA" id="ARBA00022840"/>
    </source>
</evidence>
<dbReference type="SUPFAM" id="SSF56112">
    <property type="entry name" value="Protein kinase-like (PK-like)"/>
    <property type="match status" value="1"/>
</dbReference>
<dbReference type="CDD" id="cd04012">
    <property type="entry name" value="C2A_PI3K_class_II"/>
    <property type="match status" value="1"/>
</dbReference>
<dbReference type="PROSITE" id="PS51547">
    <property type="entry name" value="C2_PI3K"/>
    <property type="match status" value="1"/>
</dbReference>
<dbReference type="GO" id="GO:0016477">
    <property type="term" value="P:cell migration"/>
    <property type="evidence" value="ECO:0007669"/>
    <property type="project" value="TreeGrafter"/>
</dbReference>
<dbReference type="PROSITE" id="PS50290">
    <property type="entry name" value="PI3_4_KINASE_3"/>
    <property type="match status" value="1"/>
</dbReference>
<dbReference type="Pfam" id="PF00613">
    <property type="entry name" value="PI3Ka"/>
    <property type="match status" value="1"/>
</dbReference>
<feature type="region of interest" description="Disordered" evidence="9">
    <location>
        <begin position="222"/>
        <end position="242"/>
    </location>
</feature>
<dbReference type="Gene3D" id="3.10.20.770">
    <property type="match status" value="1"/>
</dbReference>
<reference evidence="16 17" key="1">
    <citation type="submission" date="2019-07" db="EMBL/GenBank/DDBJ databases">
        <title>Draft genome assembly of a fouling barnacle, Amphibalanus amphitrite (Darwin, 1854): The first reference genome for Thecostraca.</title>
        <authorList>
            <person name="Kim W."/>
        </authorList>
    </citation>
    <scope>NUCLEOTIDE SEQUENCE [LARGE SCALE GENOMIC DNA]</scope>
    <source>
        <strain evidence="16">SNU_AA5</strain>
        <tissue evidence="16">Soma without cirri and trophi</tissue>
    </source>
</reference>
<evidence type="ECO:0000313" key="17">
    <source>
        <dbReference type="Proteomes" id="UP000440578"/>
    </source>
</evidence>
<evidence type="ECO:0000259" key="11">
    <source>
        <dbReference type="PROSITE" id="PS50195"/>
    </source>
</evidence>
<dbReference type="SMART" id="SM00239">
    <property type="entry name" value="C2"/>
    <property type="match status" value="1"/>
</dbReference>
<evidence type="ECO:0000256" key="6">
    <source>
        <dbReference type="ARBA" id="ARBA00023985"/>
    </source>
</evidence>
<dbReference type="InterPro" id="IPR036871">
    <property type="entry name" value="PX_dom_sf"/>
</dbReference>
<dbReference type="FunFam" id="3.30.1010.10:FF:000001">
    <property type="entry name" value="Phosphatidylinositol 4-phosphate 3-kinase C2 domain-containing subunit beta"/>
    <property type="match status" value="1"/>
</dbReference>
<feature type="compositionally biased region" description="Low complexity" evidence="9">
    <location>
        <begin position="52"/>
        <end position="62"/>
    </location>
</feature>
<evidence type="ECO:0000256" key="3">
    <source>
        <dbReference type="ARBA" id="ARBA00022777"/>
    </source>
</evidence>
<dbReference type="SMART" id="SM00146">
    <property type="entry name" value="PI3Kc"/>
    <property type="match status" value="1"/>
</dbReference>
<dbReference type="Gene3D" id="1.10.1070.11">
    <property type="entry name" value="Phosphatidylinositol 3-/4-kinase, catalytic domain"/>
    <property type="match status" value="1"/>
</dbReference>
<dbReference type="InterPro" id="IPR001263">
    <property type="entry name" value="PI3K_accessory_dom"/>
</dbReference>
<sequence>MVGIFIYFVLVTAAPPPPTGTDVKPRPRPTSSASLPRPPDARPSLPPRRPVGRAASAAAAHGPPLPPRLYGEPETADNGPDLIQLEAPEPPPPPPERPAAGALGPERLAQLYGGGAAGPPLPPRVPAHPLHSSIPSALPAVPPLLNGACGPASAGRPLSLALPSVPTASPATTPGSATTDPSFESLRVLLRKPPCSNGNLIDLGEPAPDHSAVRRSVLEVFDPLSAPPEPPPAGATGGAEDAELSDQVRELLAIKACTTADEDAATSYYEQSDPFQYMYGRTGPAESLYEPLATRAPTDESDGEPPPLPPRQQRAGPMTPERPPGRPVELPASRIQAYKQRQRSSDSLISSSTGIKVRKTRGLSCDSDIVAFCDMIKELRGSYPADDRATNPGLITSATIETSQQLDATVKLMIHHQSRTSPVCFTCDNPSDYVLRVCGAAEYLTAESALHDYQYVQRCIKYEEDVRLSLIHTEQLTLPLQRTVSDRADLRLKLSTQLGPVQDAVRLLLIMYCQAFRTDFSVVQTSTDIVERPLTEVLDTVLIRVSALHRLRHDNRYEQYVVTAQLYHGSRAVSQTVATAPVAPTKHLFKWCSFNAWLEFTDVALCCLPREARLVVTVSGLMPEQPADAKDPVRLHQEEVGWAALQMFDFEGILAEGGYVLPLWPPEAMKELGPAPFPGTHPSADKCTAITVDLPSMCSRARVRFPPVESNPTSSRKEFSSLDVDTQTLLLDTLETDLFTQVPADRREILWDRRHYLYDEPAALPRVLLAAHSWEWACLPDLHSMVQSWGDLAPVDAIQLLLPSFPDVVVRRKAVRWLQSITSDELVDYLPQLVQAVKHEAWDCSTLARFLIDRALTSPRVAHHLYWLLHQCLPADGGEPSVTEARYLRRLTVLQRALRSTCGRNLLGRFLSQEVLLRGLYEAAEHVKTTKESMRLRELMRCLDQLRESLERTPTSLPLDPALEVCGIDVPACSYFPSNTLPLRVQFCSAEDNGETLPVIYKVGDDLRQDMLTIQMIRIMDKLWLKEGLDLRMVTFNCVPTGHCRGMIEMVQSAETLRKIQGEHGVTGAFKDMTIAEWLAKHNPTELEYERAAQNFTASCAGYCVATYVLGICDRHNDNIMLRSSGHLFHIDFGKFLGDAQRFGAFKRDRAPFVLTSDMAYVINGGDKPSARFQLFVDLCCKGFNILRRHGNIFLNLFALMTSSGIPGVSRDAIDYIQRALLPNMVEHEAAAFFARMIQESLKSWFTSVNFFLHSLAQLRFTGDHNDEQLLSFVPKRYTEATDGRISSVTVYGYQKRYEPEKCYVFILRVQRENMTDPVYVFRTYKEFIEFGQKLTMAFPLVMDFYSLPKGGRLGRSHIRQVAEARRRSISNFLRKLWQLAEREPKPTVNRTAPHYIRGQLQLSFCYQRNTFSVFVHHAKDLELPDGQEPNAYVKIYLQPDPNKVTKRKTKVVRKNNHPSFMEMIGYRMPLADVEDKTLQASLWHQDHLQENVFLGAVVVRLADFDLTQETQQWYNLTNFSR</sequence>
<dbReference type="PANTHER" id="PTHR10048:SF14">
    <property type="entry name" value="LD28067P"/>
    <property type="match status" value="1"/>
</dbReference>
<dbReference type="Gene3D" id="3.30.1010.10">
    <property type="entry name" value="Phosphatidylinositol 3-kinase Catalytic Subunit, Chain A, domain 4"/>
    <property type="match status" value="1"/>
</dbReference>
<dbReference type="Pfam" id="PF00794">
    <property type="entry name" value="PI3K_rbd"/>
    <property type="match status" value="1"/>
</dbReference>
<dbReference type="Gene3D" id="3.30.1520.10">
    <property type="entry name" value="Phox-like domain"/>
    <property type="match status" value="1"/>
</dbReference>
<evidence type="ECO:0000256" key="5">
    <source>
        <dbReference type="ARBA" id="ARBA00023098"/>
    </source>
</evidence>
<evidence type="ECO:0000256" key="8">
    <source>
        <dbReference type="PROSITE-ProRule" id="PRU00880"/>
    </source>
</evidence>
<dbReference type="InterPro" id="IPR029071">
    <property type="entry name" value="Ubiquitin-like_domsf"/>
</dbReference>
<feature type="domain" description="C2" evidence="10">
    <location>
        <begin position="1397"/>
        <end position="1515"/>
    </location>
</feature>
<feature type="region of interest" description="Disordered" evidence="9">
    <location>
        <begin position="15"/>
        <end position="102"/>
    </location>
</feature>
<dbReference type="Gene3D" id="2.60.40.150">
    <property type="entry name" value="C2 domain"/>
    <property type="match status" value="2"/>
</dbReference>
<dbReference type="Pfam" id="PF00454">
    <property type="entry name" value="PI3_PI4_kinase"/>
    <property type="match status" value="1"/>
</dbReference>